<dbReference type="PANTHER" id="PTHR23135">
    <property type="entry name" value="MUR LIGASE FAMILY MEMBER"/>
    <property type="match status" value="1"/>
</dbReference>
<evidence type="ECO:0000256" key="11">
    <source>
        <dbReference type="HAMAP-Rule" id="MF_00208"/>
    </source>
</evidence>
<dbReference type="AlphaFoldDB" id="C6BYH1"/>
<dbReference type="InterPro" id="IPR004101">
    <property type="entry name" value="Mur_ligase_C"/>
</dbReference>
<dbReference type="STRING" id="526222.Desal_0696"/>
<dbReference type="InterPro" id="IPR013221">
    <property type="entry name" value="Mur_ligase_cen"/>
</dbReference>
<dbReference type="HOGENOM" id="CLU_022291_4_1_7"/>
<dbReference type="NCBIfam" id="NF001126">
    <property type="entry name" value="PRK00139.1-4"/>
    <property type="match status" value="1"/>
</dbReference>
<evidence type="ECO:0000256" key="3">
    <source>
        <dbReference type="ARBA" id="ARBA00022598"/>
    </source>
</evidence>
<dbReference type="GO" id="GO:0008360">
    <property type="term" value="P:regulation of cell shape"/>
    <property type="evidence" value="ECO:0007669"/>
    <property type="project" value="UniProtKB-KW"/>
</dbReference>
<keyword evidence="10 11" id="KW-0961">Cell wall biogenesis/degradation</keyword>
<evidence type="ECO:0000259" key="15">
    <source>
        <dbReference type="Pfam" id="PF08245"/>
    </source>
</evidence>
<dbReference type="HAMAP" id="MF_00208">
    <property type="entry name" value="MurE"/>
    <property type="match status" value="1"/>
</dbReference>
<protein>
    <recommendedName>
        <fullName evidence="11">UDP-N-acetylmuramoyl-L-alanyl-D-glutamate--2,6-diaminopimelate ligase</fullName>
        <ecNumber evidence="11">6.3.2.13</ecNumber>
    </recommendedName>
    <alternativeName>
        <fullName evidence="11">Meso-A2pm-adding enzyme</fullName>
    </alternativeName>
    <alternativeName>
        <fullName evidence="11">Meso-diaminopimelate-adding enzyme</fullName>
    </alternativeName>
    <alternativeName>
        <fullName evidence="11">UDP-MurNAc-L-Ala-D-Glu:meso-diaminopimelate ligase</fullName>
    </alternativeName>
    <alternativeName>
        <fullName evidence="11">UDP-MurNAc-tripeptide synthetase</fullName>
    </alternativeName>
    <alternativeName>
        <fullName evidence="11">UDP-N-acetylmuramyl-tripeptide synthetase</fullName>
    </alternativeName>
</protein>
<dbReference type="SUPFAM" id="SSF63418">
    <property type="entry name" value="MurE/MurF N-terminal domain"/>
    <property type="match status" value="1"/>
</dbReference>
<feature type="domain" description="Mur ligase C-terminal" evidence="14">
    <location>
        <begin position="331"/>
        <end position="457"/>
    </location>
</feature>
<keyword evidence="4 11" id="KW-0132">Cell division</keyword>
<dbReference type="InterPro" id="IPR018109">
    <property type="entry name" value="Folylpolyglutamate_synth_CS"/>
</dbReference>
<feature type="binding site" evidence="11">
    <location>
        <position position="459"/>
    </location>
    <ligand>
        <name>meso-2,6-diaminopimelate</name>
        <dbReference type="ChEBI" id="CHEBI:57791"/>
    </ligand>
</feature>
<dbReference type="NCBIfam" id="NF001124">
    <property type="entry name" value="PRK00139.1-2"/>
    <property type="match status" value="1"/>
</dbReference>
<keyword evidence="11" id="KW-0460">Magnesium</keyword>
<dbReference type="OrthoDB" id="9800958at2"/>
<dbReference type="InterPro" id="IPR000713">
    <property type="entry name" value="Mur_ligase_N"/>
</dbReference>
<organism evidence="16 17">
    <name type="scientific">Maridesulfovibrio salexigens (strain ATCC 14822 / DSM 2638 / NCIMB 8403 / VKM B-1763)</name>
    <name type="common">Desulfovibrio salexigens</name>
    <dbReference type="NCBI Taxonomy" id="526222"/>
    <lineage>
        <taxon>Bacteria</taxon>
        <taxon>Pseudomonadati</taxon>
        <taxon>Thermodesulfobacteriota</taxon>
        <taxon>Desulfovibrionia</taxon>
        <taxon>Desulfovibrionales</taxon>
        <taxon>Desulfovibrionaceae</taxon>
        <taxon>Maridesulfovibrio</taxon>
    </lineage>
</organism>
<feature type="modified residue" description="N6-carboxylysine" evidence="11">
    <location>
        <position position="216"/>
    </location>
</feature>
<feature type="binding site" evidence="11">
    <location>
        <position position="380"/>
    </location>
    <ligand>
        <name>meso-2,6-diaminopimelate</name>
        <dbReference type="ChEBI" id="CHEBI:57791"/>
    </ligand>
</feature>
<dbReference type="SUPFAM" id="SSF53244">
    <property type="entry name" value="MurD-like peptide ligases, peptide-binding domain"/>
    <property type="match status" value="1"/>
</dbReference>
<feature type="short sequence motif" description="Meso-diaminopimelate recognition motif" evidence="11">
    <location>
        <begin position="404"/>
        <end position="407"/>
    </location>
</feature>
<feature type="domain" description="Mur ligase N-terminal catalytic" evidence="13">
    <location>
        <begin position="23"/>
        <end position="90"/>
    </location>
</feature>
<dbReference type="GO" id="GO:0005737">
    <property type="term" value="C:cytoplasm"/>
    <property type="evidence" value="ECO:0007669"/>
    <property type="project" value="UniProtKB-SubCell"/>
</dbReference>
<comment type="cofactor">
    <cofactor evidence="11">
        <name>Mg(2+)</name>
        <dbReference type="ChEBI" id="CHEBI:18420"/>
    </cofactor>
</comment>
<dbReference type="PROSITE" id="PS01011">
    <property type="entry name" value="FOLYLPOLYGLU_SYNT_1"/>
    <property type="match status" value="1"/>
</dbReference>
<evidence type="ECO:0000259" key="13">
    <source>
        <dbReference type="Pfam" id="PF01225"/>
    </source>
</evidence>
<evidence type="ECO:0000256" key="10">
    <source>
        <dbReference type="ARBA" id="ARBA00023316"/>
    </source>
</evidence>
<dbReference type="Gene3D" id="3.40.1190.10">
    <property type="entry name" value="Mur-like, catalytic domain"/>
    <property type="match status" value="1"/>
</dbReference>
<comment type="PTM">
    <text evidence="11">Carboxylation is probably crucial for Mg(2+) binding and, consequently, for the gamma-phosphate positioning of ATP.</text>
</comment>
<dbReference type="InterPro" id="IPR036565">
    <property type="entry name" value="Mur-like_cat_sf"/>
</dbReference>
<evidence type="ECO:0000256" key="9">
    <source>
        <dbReference type="ARBA" id="ARBA00023306"/>
    </source>
</evidence>
<dbReference type="EC" id="6.3.2.13" evidence="11"/>
<dbReference type="GO" id="GO:0005524">
    <property type="term" value="F:ATP binding"/>
    <property type="evidence" value="ECO:0007669"/>
    <property type="project" value="UniProtKB-UniRule"/>
</dbReference>
<evidence type="ECO:0000256" key="8">
    <source>
        <dbReference type="ARBA" id="ARBA00022984"/>
    </source>
</evidence>
<feature type="binding site" evidence="11">
    <location>
        <position position="28"/>
    </location>
    <ligand>
        <name>UDP-N-acetyl-alpha-D-muramoyl-L-alanyl-D-glutamate</name>
        <dbReference type="ChEBI" id="CHEBI:83900"/>
    </ligand>
</feature>
<keyword evidence="5 11" id="KW-0547">Nucleotide-binding</keyword>
<evidence type="ECO:0000313" key="16">
    <source>
        <dbReference type="EMBL" id="ACS78762.1"/>
    </source>
</evidence>
<dbReference type="Pfam" id="PF02875">
    <property type="entry name" value="Mur_ligase_C"/>
    <property type="match status" value="1"/>
</dbReference>
<dbReference type="EMBL" id="CP001649">
    <property type="protein sequence ID" value="ACS78762.1"/>
    <property type="molecule type" value="Genomic_DNA"/>
</dbReference>
<comment type="catalytic activity">
    <reaction evidence="11">
        <text>UDP-N-acetyl-alpha-D-muramoyl-L-alanyl-D-glutamate + meso-2,6-diaminopimelate + ATP = UDP-N-acetyl-alpha-D-muramoyl-L-alanyl-gamma-D-glutamyl-meso-2,6-diaminopimelate + ADP + phosphate + H(+)</text>
        <dbReference type="Rhea" id="RHEA:23676"/>
        <dbReference type="ChEBI" id="CHEBI:15378"/>
        <dbReference type="ChEBI" id="CHEBI:30616"/>
        <dbReference type="ChEBI" id="CHEBI:43474"/>
        <dbReference type="ChEBI" id="CHEBI:57791"/>
        <dbReference type="ChEBI" id="CHEBI:83900"/>
        <dbReference type="ChEBI" id="CHEBI:83905"/>
        <dbReference type="ChEBI" id="CHEBI:456216"/>
        <dbReference type="EC" id="6.3.2.13"/>
    </reaction>
</comment>
<dbReference type="PANTHER" id="PTHR23135:SF4">
    <property type="entry name" value="UDP-N-ACETYLMURAMOYL-L-ALANYL-D-GLUTAMATE--2,6-DIAMINOPIMELATE LIGASE MURE HOMOLOG, CHLOROPLASTIC"/>
    <property type="match status" value="1"/>
</dbReference>
<dbReference type="RefSeq" id="WP_015850581.1">
    <property type="nucleotide sequence ID" value="NC_012881.1"/>
</dbReference>
<comment type="similarity">
    <text evidence="1 11">Belongs to the MurCDEF family. MurE subfamily.</text>
</comment>
<feature type="binding site" evidence="11">
    <location>
        <position position="184"/>
    </location>
    <ligand>
        <name>UDP-N-acetyl-alpha-D-muramoyl-L-alanyl-D-glutamate</name>
        <dbReference type="ChEBI" id="CHEBI:83900"/>
    </ligand>
</feature>
<dbReference type="KEGG" id="dsa:Desal_0696"/>
<dbReference type="GO" id="GO:0004326">
    <property type="term" value="F:tetrahydrofolylpolyglutamate synthase activity"/>
    <property type="evidence" value="ECO:0007669"/>
    <property type="project" value="InterPro"/>
</dbReference>
<keyword evidence="17" id="KW-1185">Reference proteome</keyword>
<keyword evidence="8 11" id="KW-0573">Peptidoglycan synthesis</keyword>
<dbReference type="InterPro" id="IPR005761">
    <property type="entry name" value="UDP-N-AcMur-Glu-dNH2Pim_ligase"/>
</dbReference>
<feature type="binding site" evidence="11">
    <location>
        <position position="455"/>
    </location>
    <ligand>
        <name>meso-2,6-diaminopimelate</name>
        <dbReference type="ChEBI" id="CHEBI:57791"/>
    </ligand>
</feature>
<evidence type="ECO:0000256" key="12">
    <source>
        <dbReference type="RuleBase" id="RU004135"/>
    </source>
</evidence>
<dbReference type="Pfam" id="PF08245">
    <property type="entry name" value="Mur_ligase_M"/>
    <property type="match status" value="1"/>
</dbReference>
<keyword evidence="2 11" id="KW-0963">Cytoplasm</keyword>
<dbReference type="eggNOG" id="COG0769">
    <property type="taxonomic scope" value="Bacteria"/>
</dbReference>
<comment type="subcellular location">
    <subcellularLocation>
        <location evidence="11 12">Cytoplasm</location>
    </subcellularLocation>
</comment>
<evidence type="ECO:0000256" key="2">
    <source>
        <dbReference type="ARBA" id="ARBA00022490"/>
    </source>
</evidence>
<comment type="function">
    <text evidence="11">Catalyzes the addition of meso-diaminopimelic acid to the nucleotide precursor UDP-N-acetylmuramoyl-L-alanyl-D-glutamate (UMAG) in the biosynthesis of bacterial cell-wall peptidoglycan.</text>
</comment>
<evidence type="ECO:0000256" key="7">
    <source>
        <dbReference type="ARBA" id="ARBA00022960"/>
    </source>
</evidence>
<feature type="binding site" evidence="11">
    <location>
        <begin position="404"/>
        <end position="407"/>
    </location>
    <ligand>
        <name>meso-2,6-diaminopimelate</name>
        <dbReference type="ChEBI" id="CHEBI:57791"/>
    </ligand>
</feature>
<dbReference type="GO" id="GO:0000287">
    <property type="term" value="F:magnesium ion binding"/>
    <property type="evidence" value="ECO:0007669"/>
    <property type="project" value="UniProtKB-UniRule"/>
</dbReference>
<keyword evidence="9 11" id="KW-0131">Cell cycle</keyword>
<dbReference type="InterPro" id="IPR035911">
    <property type="entry name" value="MurE/MurF_N"/>
</dbReference>
<accession>C6BYH1</accession>
<feature type="binding site" evidence="11">
    <location>
        <position position="182"/>
    </location>
    <ligand>
        <name>UDP-N-acetyl-alpha-D-muramoyl-L-alanyl-D-glutamate</name>
        <dbReference type="ChEBI" id="CHEBI:83900"/>
    </ligand>
</feature>
<keyword evidence="7 11" id="KW-0133">Cell shape</keyword>
<feature type="binding site" evidence="11">
    <location>
        <position position="176"/>
    </location>
    <ligand>
        <name>UDP-N-acetyl-alpha-D-muramoyl-L-alanyl-D-glutamate</name>
        <dbReference type="ChEBI" id="CHEBI:83900"/>
    </ligand>
</feature>
<proteinExistence type="inferred from homology"/>
<keyword evidence="3 11" id="KW-0436">Ligase</keyword>
<dbReference type="SUPFAM" id="SSF53623">
    <property type="entry name" value="MurD-like peptide ligases, catalytic domain"/>
    <property type="match status" value="1"/>
</dbReference>
<evidence type="ECO:0000256" key="1">
    <source>
        <dbReference type="ARBA" id="ARBA00005898"/>
    </source>
</evidence>
<dbReference type="InterPro" id="IPR036615">
    <property type="entry name" value="Mur_ligase_C_dom_sf"/>
</dbReference>
<feature type="binding site" evidence="11">
    <location>
        <begin position="107"/>
        <end position="113"/>
    </location>
    <ligand>
        <name>ATP</name>
        <dbReference type="ChEBI" id="CHEBI:30616"/>
    </ligand>
</feature>
<evidence type="ECO:0000313" key="17">
    <source>
        <dbReference type="Proteomes" id="UP000002601"/>
    </source>
</evidence>
<dbReference type="GO" id="GO:0009252">
    <property type="term" value="P:peptidoglycan biosynthetic process"/>
    <property type="evidence" value="ECO:0007669"/>
    <property type="project" value="UniProtKB-UniRule"/>
</dbReference>
<evidence type="ECO:0000256" key="4">
    <source>
        <dbReference type="ARBA" id="ARBA00022618"/>
    </source>
</evidence>
<comment type="pathway">
    <text evidence="11 12">Cell wall biogenesis; peptidoglycan biosynthesis.</text>
</comment>
<gene>
    <name evidence="11" type="primary">murE</name>
    <name evidence="16" type="ordered locus">Desal_0696</name>
</gene>
<dbReference type="GO" id="GO:0008765">
    <property type="term" value="F:UDP-N-acetylmuramoylalanyl-D-glutamate-2,6-diaminopimelate ligase activity"/>
    <property type="evidence" value="ECO:0007669"/>
    <property type="project" value="UniProtKB-UniRule"/>
</dbReference>
<dbReference type="NCBIfam" id="TIGR01085">
    <property type="entry name" value="murE"/>
    <property type="match status" value="1"/>
</dbReference>
<dbReference type="GO" id="GO:0051301">
    <property type="term" value="P:cell division"/>
    <property type="evidence" value="ECO:0007669"/>
    <property type="project" value="UniProtKB-KW"/>
</dbReference>
<comment type="caution">
    <text evidence="11">Lacks conserved residue(s) required for the propagation of feature annotation.</text>
</comment>
<evidence type="ECO:0000256" key="6">
    <source>
        <dbReference type="ARBA" id="ARBA00022840"/>
    </source>
</evidence>
<dbReference type="UniPathway" id="UPA00219"/>
<dbReference type="GO" id="GO:0071555">
    <property type="term" value="P:cell wall organization"/>
    <property type="evidence" value="ECO:0007669"/>
    <property type="project" value="UniProtKB-KW"/>
</dbReference>
<evidence type="ECO:0000256" key="5">
    <source>
        <dbReference type="ARBA" id="ARBA00022741"/>
    </source>
</evidence>
<feature type="binding site" evidence="11">
    <location>
        <begin position="149"/>
        <end position="150"/>
    </location>
    <ligand>
        <name>UDP-N-acetyl-alpha-D-muramoyl-L-alanyl-D-glutamate</name>
        <dbReference type="ChEBI" id="CHEBI:83900"/>
    </ligand>
</feature>
<dbReference type="Pfam" id="PF01225">
    <property type="entry name" value="Mur_ligase"/>
    <property type="match status" value="1"/>
</dbReference>
<dbReference type="Gene3D" id="3.90.190.20">
    <property type="entry name" value="Mur ligase, C-terminal domain"/>
    <property type="match status" value="1"/>
</dbReference>
<dbReference type="Gene3D" id="3.40.1390.10">
    <property type="entry name" value="MurE/MurF, N-terminal domain"/>
    <property type="match status" value="1"/>
</dbReference>
<name>C6BYH1_MARSD</name>
<sequence>MSKTVLNKAKWDALLAKVGEGLMVQTDSREVREGDVFVAISGPLSDGADFVPQALEKGAAYIVCEKEVETGSAELISHPSPREALGELAMTYFKTADSKIKLVGITGTNGKTTTTYLIEQLLSSAGMKVGVLGTVSYRWPGYEQEAPLTTPGCWQLHEMLAKMDEAGVDVAVMEVSSHALHQNRVCGLKFDAAVITNVTQDHLDYHGDMEEYFKAKCMLFQHYPSALKRGIINFDDPFGRRLLECYSPAIGYGMDASCATGCKSLCGEMVSCTGDGMRLKMTCDGEQWEIETDLIGKFNGSNLLAAQAIGLHMGLTPKQMNVFKEFDGVPGRLERVRNDQGLNIFVDYAHTPDALDNVLRTLKDLDFNKVITVFGCGGDRDRAKRPLMAEAACRYSDVAVLTSDNPRTEDPMQIIDDARPGLKGCDHVIEEVDRADAIRKAVAEMTEDDVLLIAGKGHETYQIIGTEKRDFSDSEEVLKAIKEIYG</sequence>
<reference evidence="16 17" key="1">
    <citation type="submission" date="2009-06" db="EMBL/GenBank/DDBJ databases">
        <title>Complete sequence of Desulfovibrio salexigens DSM 2638.</title>
        <authorList>
            <consortium name="US DOE Joint Genome Institute"/>
            <person name="Lucas S."/>
            <person name="Copeland A."/>
            <person name="Lapidus A."/>
            <person name="Glavina del Rio T."/>
            <person name="Tice H."/>
            <person name="Bruce D."/>
            <person name="Goodwin L."/>
            <person name="Pitluck S."/>
            <person name="Munk A.C."/>
            <person name="Brettin T."/>
            <person name="Detter J.C."/>
            <person name="Han C."/>
            <person name="Tapia R."/>
            <person name="Larimer F."/>
            <person name="Land M."/>
            <person name="Hauser L."/>
            <person name="Kyrpides N."/>
            <person name="Anderson I."/>
            <person name="Wall J.D."/>
            <person name="Arkin A.P."/>
            <person name="Dehal P."/>
            <person name="Chivian D."/>
            <person name="Giles B."/>
            <person name="Hazen T.C."/>
        </authorList>
    </citation>
    <scope>NUCLEOTIDE SEQUENCE [LARGE SCALE GENOMIC DNA]</scope>
    <source>
        <strain evidence="17">ATCC 14822 / DSM 2638 / NCIMB 8403 / VKM B-1763</strain>
    </source>
</reference>
<feature type="domain" description="Mur ligase central" evidence="15">
    <location>
        <begin position="105"/>
        <end position="309"/>
    </location>
</feature>
<keyword evidence="6 11" id="KW-0067">ATP-binding</keyword>
<dbReference type="Proteomes" id="UP000002601">
    <property type="component" value="Chromosome"/>
</dbReference>
<evidence type="ECO:0000259" key="14">
    <source>
        <dbReference type="Pfam" id="PF02875"/>
    </source>
</evidence>